<accession>A0ABS4TGL5</accession>
<dbReference type="Gene3D" id="1.10.260.40">
    <property type="entry name" value="lambda repressor-like DNA-binding domains"/>
    <property type="match status" value="1"/>
</dbReference>
<dbReference type="InterPro" id="IPR043917">
    <property type="entry name" value="DUF5753"/>
</dbReference>
<sequence length="297" mass="34180">MTEQRRTVARVGLAAVVKRLRIEADLTQKELADMIGLSNQQIANIEMGRTGVKPEYIERILDGLKIEDTDEINRTDLLERARASRQRTGKVRRRATSQTFVAPVVRRFNDFEEEATERWDYSLNLIPSMLQTPDYAKAVNRWFARLEPRLSDRHVKLRLARQKLLRREDPGPLSLWEIIGEAALNTMVGSPAIMLEQLEHIRHTVAELSHVAFQILTFEAGNGPLGNGNVMVVRHPMAPTDMVYLEGADDAGRIEDREEEIERILWSFEQTRALAEPEHRSLTLLNRRIKSLKEMLR</sequence>
<dbReference type="EMBL" id="JAGINW010000001">
    <property type="protein sequence ID" value="MBP2323565.1"/>
    <property type="molecule type" value="Genomic_DNA"/>
</dbReference>
<proteinExistence type="predicted"/>
<dbReference type="SUPFAM" id="SSF47413">
    <property type="entry name" value="lambda repressor-like DNA-binding domains"/>
    <property type="match status" value="1"/>
</dbReference>
<evidence type="ECO:0000259" key="1">
    <source>
        <dbReference type="PROSITE" id="PS50943"/>
    </source>
</evidence>
<organism evidence="2 3">
    <name type="scientific">Kibdelosporangium banguiense</name>
    <dbReference type="NCBI Taxonomy" id="1365924"/>
    <lineage>
        <taxon>Bacteria</taxon>
        <taxon>Bacillati</taxon>
        <taxon>Actinomycetota</taxon>
        <taxon>Actinomycetes</taxon>
        <taxon>Pseudonocardiales</taxon>
        <taxon>Pseudonocardiaceae</taxon>
        <taxon>Kibdelosporangium</taxon>
    </lineage>
</organism>
<keyword evidence="3" id="KW-1185">Reference proteome</keyword>
<protein>
    <submittedName>
        <fullName evidence="2">Transcriptional regulator with XRE-family HTH domain</fullName>
    </submittedName>
</protein>
<dbReference type="PROSITE" id="PS50943">
    <property type="entry name" value="HTH_CROC1"/>
    <property type="match status" value="1"/>
</dbReference>
<evidence type="ECO:0000313" key="3">
    <source>
        <dbReference type="Proteomes" id="UP001519332"/>
    </source>
</evidence>
<name>A0ABS4TGL5_9PSEU</name>
<dbReference type="InterPro" id="IPR010982">
    <property type="entry name" value="Lambda_DNA-bd_dom_sf"/>
</dbReference>
<dbReference type="Pfam" id="PF01381">
    <property type="entry name" value="HTH_3"/>
    <property type="match status" value="1"/>
</dbReference>
<dbReference type="CDD" id="cd00093">
    <property type="entry name" value="HTH_XRE"/>
    <property type="match status" value="1"/>
</dbReference>
<evidence type="ECO:0000313" key="2">
    <source>
        <dbReference type="EMBL" id="MBP2323565.1"/>
    </source>
</evidence>
<feature type="domain" description="HTH cro/C1-type" evidence="1">
    <location>
        <begin position="17"/>
        <end position="72"/>
    </location>
</feature>
<dbReference type="InterPro" id="IPR001387">
    <property type="entry name" value="Cro/C1-type_HTH"/>
</dbReference>
<dbReference type="Proteomes" id="UP001519332">
    <property type="component" value="Unassembled WGS sequence"/>
</dbReference>
<reference evidence="2 3" key="1">
    <citation type="submission" date="2021-03" db="EMBL/GenBank/DDBJ databases">
        <title>Sequencing the genomes of 1000 actinobacteria strains.</title>
        <authorList>
            <person name="Klenk H.-P."/>
        </authorList>
    </citation>
    <scope>NUCLEOTIDE SEQUENCE [LARGE SCALE GENOMIC DNA]</scope>
    <source>
        <strain evidence="2 3">DSM 46670</strain>
    </source>
</reference>
<dbReference type="SMART" id="SM00530">
    <property type="entry name" value="HTH_XRE"/>
    <property type="match status" value="1"/>
</dbReference>
<dbReference type="RefSeq" id="WP_209640149.1">
    <property type="nucleotide sequence ID" value="NZ_JAGINW010000001.1"/>
</dbReference>
<gene>
    <name evidence="2" type="ORF">JOF56_003950</name>
</gene>
<dbReference type="Pfam" id="PF19054">
    <property type="entry name" value="DUF5753"/>
    <property type="match status" value="1"/>
</dbReference>
<comment type="caution">
    <text evidence="2">The sequence shown here is derived from an EMBL/GenBank/DDBJ whole genome shotgun (WGS) entry which is preliminary data.</text>
</comment>